<comment type="caution">
    <text evidence="1">The sequence shown here is derived from an EMBL/GenBank/DDBJ whole genome shotgun (WGS) entry which is preliminary data.</text>
</comment>
<keyword evidence="2" id="KW-1185">Reference proteome</keyword>
<dbReference type="EMBL" id="CALYLK010000004">
    <property type="protein sequence ID" value="CAH8202563.1"/>
    <property type="molecule type" value="Genomic_DNA"/>
</dbReference>
<evidence type="ECO:0000313" key="2">
    <source>
        <dbReference type="Proteomes" id="UP001152658"/>
    </source>
</evidence>
<organism evidence="1 2">
    <name type="scientific">Vibrio aestuarianus</name>
    <dbReference type="NCBI Taxonomy" id="28171"/>
    <lineage>
        <taxon>Bacteria</taxon>
        <taxon>Pseudomonadati</taxon>
        <taxon>Pseudomonadota</taxon>
        <taxon>Gammaproteobacteria</taxon>
        <taxon>Vibrionales</taxon>
        <taxon>Vibrionaceae</taxon>
        <taxon>Vibrio</taxon>
    </lineage>
</organism>
<accession>A0ABN8TLC1</accession>
<dbReference type="Proteomes" id="UP001152658">
    <property type="component" value="Unassembled WGS sequence"/>
</dbReference>
<gene>
    <name evidence="1" type="ORF">VAE063_1030027</name>
</gene>
<proteinExistence type="predicted"/>
<name>A0ABN8TLC1_9VIBR</name>
<protein>
    <submittedName>
        <fullName evidence="1">Uncharacterized protein</fullName>
    </submittedName>
</protein>
<reference evidence="1" key="1">
    <citation type="submission" date="2022-06" db="EMBL/GenBank/DDBJ databases">
        <authorList>
            <person name="Goudenege D."/>
            <person name="Le Roux F."/>
        </authorList>
    </citation>
    <scope>NUCLEOTIDE SEQUENCE</scope>
    <source>
        <strain evidence="1">12-063</strain>
    </source>
</reference>
<sequence>MCLWVIFAMINVSKYWKDDLLKLAEKLTLRLVQKRWGEKNIYTLEKDIFLGFYSVRKLIESRKISDSVKNQNYKVRKINFSGDPDKIIPSSVDSDYDLVSSTEIHTLNTMQICNQFIHSYYFVPFFPTGTSPVGFFVCSDFDKKNCIYFITIFDVVEIFKTVGENYPTTMTIEKLQNGKIRTKIE</sequence>
<evidence type="ECO:0000313" key="1">
    <source>
        <dbReference type="EMBL" id="CAH8202563.1"/>
    </source>
</evidence>